<accession>M2MRA3</accession>
<feature type="domain" description="SCP" evidence="1">
    <location>
        <begin position="121"/>
        <end position="260"/>
    </location>
</feature>
<name>M2MRA3_BAUPA</name>
<gene>
    <name evidence="2" type="ORF">BAUCODRAFT_158619</name>
</gene>
<dbReference type="PRINTS" id="PR00837">
    <property type="entry name" value="V5TPXLIKE"/>
</dbReference>
<dbReference type="eggNOG" id="KOG3017">
    <property type="taxonomic scope" value="Eukaryota"/>
</dbReference>
<dbReference type="KEGG" id="bcom:BAUCODRAFT_158619"/>
<dbReference type="SUPFAM" id="SSF55797">
    <property type="entry name" value="PR-1-like"/>
    <property type="match status" value="1"/>
</dbReference>
<dbReference type="InterPro" id="IPR001283">
    <property type="entry name" value="CRISP-related"/>
</dbReference>
<dbReference type="AlphaFoldDB" id="M2MRA3"/>
<dbReference type="InterPro" id="IPR035940">
    <property type="entry name" value="CAP_sf"/>
</dbReference>
<dbReference type="Pfam" id="PF00188">
    <property type="entry name" value="CAP"/>
    <property type="match status" value="1"/>
</dbReference>
<dbReference type="OrthoDB" id="337038at2759"/>
<organism evidence="2 3">
    <name type="scientific">Baudoinia panamericana (strain UAMH 10762)</name>
    <name type="common">Angels' share fungus</name>
    <name type="synonym">Baudoinia compniacensis (strain UAMH 10762)</name>
    <dbReference type="NCBI Taxonomy" id="717646"/>
    <lineage>
        <taxon>Eukaryota</taxon>
        <taxon>Fungi</taxon>
        <taxon>Dikarya</taxon>
        <taxon>Ascomycota</taxon>
        <taxon>Pezizomycotina</taxon>
        <taxon>Dothideomycetes</taxon>
        <taxon>Dothideomycetidae</taxon>
        <taxon>Mycosphaerellales</taxon>
        <taxon>Teratosphaeriaceae</taxon>
        <taxon>Baudoinia</taxon>
    </lineage>
</organism>
<evidence type="ECO:0000259" key="1">
    <source>
        <dbReference type="SMART" id="SM00198"/>
    </source>
</evidence>
<dbReference type="CDD" id="cd05382">
    <property type="entry name" value="CAP_GAPR1-like"/>
    <property type="match status" value="1"/>
</dbReference>
<reference evidence="2 3" key="1">
    <citation type="journal article" date="2012" name="PLoS Pathog.">
        <title>Diverse lifestyles and strategies of plant pathogenesis encoded in the genomes of eighteen Dothideomycetes fungi.</title>
        <authorList>
            <person name="Ohm R.A."/>
            <person name="Feau N."/>
            <person name="Henrissat B."/>
            <person name="Schoch C.L."/>
            <person name="Horwitz B.A."/>
            <person name="Barry K.W."/>
            <person name="Condon B.J."/>
            <person name="Copeland A.C."/>
            <person name="Dhillon B."/>
            <person name="Glaser F."/>
            <person name="Hesse C.N."/>
            <person name="Kosti I."/>
            <person name="LaButti K."/>
            <person name="Lindquist E.A."/>
            <person name="Lucas S."/>
            <person name="Salamov A.A."/>
            <person name="Bradshaw R.E."/>
            <person name="Ciuffetti L."/>
            <person name="Hamelin R.C."/>
            <person name="Kema G.H.J."/>
            <person name="Lawrence C."/>
            <person name="Scott J.A."/>
            <person name="Spatafora J.W."/>
            <person name="Turgeon B.G."/>
            <person name="de Wit P.J.G.M."/>
            <person name="Zhong S."/>
            <person name="Goodwin S.B."/>
            <person name="Grigoriev I.V."/>
        </authorList>
    </citation>
    <scope>NUCLEOTIDE SEQUENCE [LARGE SCALE GENOMIC DNA]</scope>
    <source>
        <strain evidence="2 3">UAMH 10762</strain>
    </source>
</reference>
<dbReference type="InterPro" id="IPR014044">
    <property type="entry name" value="CAP_dom"/>
</dbReference>
<dbReference type="SMART" id="SM00198">
    <property type="entry name" value="SCP"/>
    <property type="match status" value="1"/>
</dbReference>
<keyword evidence="3" id="KW-1185">Reference proteome</keyword>
<dbReference type="InterPro" id="IPR034113">
    <property type="entry name" value="SCP_GAPR1-like"/>
</dbReference>
<dbReference type="FunFam" id="3.40.33.10:FF:000010">
    <property type="entry name" value="Predicted protein"/>
    <property type="match status" value="1"/>
</dbReference>
<dbReference type="PANTHER" id="PTHR10334">
    <property type="entry name" value="CYSTEINE-RICH SECRETORY PROTEIN-RELATED"/>
    <property type="match status" value="1"/>
</dbReference>
<dbReference type="EMBL" id="KB445559">
    <property type="protein sequence ID" value="EMC93983.1"/>
    <property type="molecule type" value="Genomic_DNA"/>
</dbReference>
<dbReference type="Proteomes" id="UP000011761">
    <property type="component" value="Unassembled WGS sequence"/>
</dbReference>
<dbReference type="RefSeq" id="XP_007678970.1">
    <property type="nucleotide sequence ID" value="XM_007680780.1"/>
</dbReference>
<dbReference type="HOGENOM" id="CLU_1053694_0_0_1"/>
<evidence type="ECO:0000313" key="3">
    <source>
        <dbReference type="Proteomes" id="UP000011761"/>
    </source>
</evidence>
<dbReference type="Gene3D" id="3.40.33.10">
    <property type="entry name" value="CAP"/>
    <property type="match status" value="1"/>
</dbReference>
<protein>
    <recommendedName>
        <fullName evidence="1">SCP domain-containing protein</fullName>
    </recommendedName>
</protein>
<proteinExistence type="predicted"/>
<evidence type="ECO:0000313" key="2">
    <source>
        <dbReference type="EMBL" id="EMC93983.1"/>
    </source>
</evidence>
<dbReference type="GeneID" id="19109353"/>
<dbReference type="STRING" id="717646.M2MRA3"/>
<sequence>MRPFGYFGAPAGSYWQTPRPWSNNFVPYQHAHSLDLGQMSNTSAEAQLSDYYPSSCAPYPYVGYLRALQHPRGPASSQFGGHTSGMHPFGGRQGYGTQQASQVQQDRQQHRGFVGGSSAGDSKKACLRAHNDARAQKRLPALEWSDELAQHAAQWAQMLASRDSGMQHAGTRQEGENLAFATGCGMAFEQAIQAWLSEEAHYDGGAVSAASCSGGSGMATGHYTQRMWKSTTHVGMGKAQSASGSWYIVARYSPPGNFIGQKPY</sequence>